<evidence type="ECO:0000259" key="14">
    <source>
        <dbReference type="SMART" id="SM00852"/>
    </source>
</evidence>
<proteinExistence type="inferred from homology"/>
<dbReference type="Proteomes" id="UP000199670">
    <property type="component" value="Unassembled WGS sequence"/>
</dbReference>
<comment type="cofactor">
    <cofactor evidence="1 13">
        <name>Mg(2+)</name>
        <dbReference type="ChEBI" id="CHEBI:18420"/>
    </cofactor>
</comment>
<dbReference type="InterPro" id="IPR036688">
    <property type="entry name" value="MoeA_C_domain_IV_sf"/>
</dbReference>
<dbReference type="GO" id="GO:0061599">
    <property type="term" value="F:molybdopterin molybdotransferase activity"/>
    <property type="evidence" value="ECO:0007669"/>
    <property type="project" value="UniProtKB-UniRule"/>
</dbReference>
<comment type="pathway">
    <text evidence="3 13">Cofactor biosynthesis; molybdopterin biosynthesis.</text>
</comment>
<dbReference type="SUPFAM" id="SSF63882">
    <property type="entry name" value="MoeA N-terminal region -like"/>
    <property type="match status" value="1"/>
</dbReference>
<dbReference type="FunFam" id="3.40.980.10:FF:000004">
    <property type="entry name" value="Molybdopterin molybdenumtransferase"/>
    <property type="match status" value="1"/>
</dbReference>
<comment type="catalytic activity">
    <reaction evidence="12">
        <text>adenylyl-molybdopterin + molybdate = Mo-molybdopterin + AMP + H(+)</text>
        <dbReference type="Rhea" id="RHEA:35047"/>
        <dbReference type="ChEBI" id="CHEBI:15378"/>
        <dbReference type="ChEBI" id="CHEBI:36264"/>
        <dbReference type="ChEBI" id="CHEBI:62727"/>
        <dbReference type="ChEBI" id="CHEBI:71302"/>
        <dbReference type="ChEBI" id="CHEBI:456215"/>
        <dbReference type="EC" id="2.10.1.1"/>
    </reaction>
</comment>
<dbReference type="SMART" id="SM00852">
    <property type="entry name" value="MoCF_biosynth"/>
    <property type="match status" value="1"/>
</dbReference>
<evidence type="ECO:0000256" key="4">
    <source>
        <dbReference type="ARBA" id="ARBA00010763"/>
    </source>
</evidence>
<dbReference type="Pfam" id="PF03454">
    <property type="entry name" value="MoeA_C"/>
    <property type="match status" value="1"/>
</dbReference>
<keyword evidence="10 13" id="KW-0460">Magnesium</keyword>
<dbReference type="NCBIfam" id="TIGR00177">
    <property type="entry name" value="molyb_syn"/>
    <property type="match status" value="1"/>
</dbReference>
<evidence type="ECO:0000256" key="5">
    <source>
        <dbReference type="ARBA" id="ARBA00013269"/>
    </source>
</evidence>
<dbReference type="InterPro" id="IPR001453">
    <property type="entry name" value="MoaB/Mog_dom"/>
</dbReference>
<protein>
    <recommendedName>
        <fullName evidence="6 13">Molybdopterin molybdenumtransferase</fullName>
        <ecNumber evidence="5 13">2.10.1.1</ecNumber>
    </recommendedName>
</protein>
<dbReference type="STRING" id="1798182.GA0061081_12213"/>
<evidence type="ECO:0000313" key="15">
    <source>
        <dbReference type="EMBL" id="SCC34186.1"/>
    </source>
</evidence>
<dbReference type="Pfam" id="PF03453">
    <property type="entry name" value="MoeA_N"/>
    <property type="match status" value="1"/>
</dbReference>
<dbReference type="FunFam" id="2.170.190.11:FF:000001">
    <property type="entry name" value="Molybdopterin molybdenumtransferase"/>
    <property type="match status" value="1"/>
</dbReference>
<dbReference type="Gene3D" id="3.40.980.10">
    <property type="entry name" value="MoaB/Mog-like domain"/>
    <property type="match status" value="1"/>
</dbReference>
<dbReference type="AlphaFoldDB" id="A0A1C4DS37"/>
<reference evidence="16" key="1">
    <citation type="submission" date="2016-08" db="EMBL/GenBank/DDBJ databases">
        <authorList>
            <person name="Varghese N."/>
            <person name="Submissions Spin"/>
        </authorList>
    </citation>
    <scope>NUCLEOTIDE SEQUENCE [LARGE SCALE GENOMIC DNA]</scope>
    <source>
        <strain evidence="16">R-53248</strain>
    </source>
</reference>
<evidence type="ECO:0000256" key="1">
    <source>
        <dbReference type="ARBA" id="ARBA00001946"/>
    </source>
</evidence>
<dbReference type="Pfam" id="PF00994">
    <property type="entry name" value="MoCF_biosynth"/>
    <property type="match status" value="1"/>
</dbReference>
<evidence type="ECO:0000256" key="13">
    <source>
        <dbReference type="RuleBase" id="RU365090"/>
    </source>
</evidence>
<dbReference type="InterPro" id="IPR036425">
    <property type="entry name" value="MoaB/Mog-like_dom_sf"/>
</dbReference>
<dbReference type="InterPro" id="IPR005111">
    <property type="entry name" value="MoeA_C_domain_IV"/>
</dbReference>
<dbReference type="InterPro" id="IPR036135">
    <property type="entry name" value="MoeA_linker/N_sf"/>
</dbReference>
<evidence type="ECO:0000256" key="12">
    <source>
        <dbReference type="ARBA" id="ARBA00047317"/>
    </source>
</evidence>
<dbReference type="NCBIfam" id="NF045515">
    <property type="entry name" value="Glp_gephyrin"/>
    <property type="match status" value="1"/>
</dbReference>
<dbReference type="SUPFAM" id="SSF63867">
    <property type="entry name" value="MoeA C-terminal domain-like"/>
    <property type="match status" value="1"/>
</dbReference>
<dbReference type="GO" id="GO:0006777">
    <property type="term" value="P:Mo-molybdopterin cofactor biosynthetic process"/>
    <property type="evidence" value="ECO:0007669"/>
    <property type="project" value="UniProtKB-UniRule"/>
</dbReference>
<accession>A0A1C4DS37</accession>
<sequence>MLLTFQQAKQQILQSVSTIKSLTSEKVGLFDALDRITAENVVSPINVPGFDNSAMDGYAVRLADLKQSTLLPQAGAIFAGDDISNLHWPKGTCLRIMTGAPVPNDADAVVMQEQTEKSDLGITFLREVKAGDNIRRMGEDVKQDAITVNKGTKLTIPTLSTLATLGIGELVVFRKLKVAILSTGNELTPIGEPLSGNGAIYDSNRFTLKLLLSKLNCEVVDLGIIADDPIQIKQALMTASSQADLVVTSGGVSVGDADYTKAALEELGTINFWKMAIKPGKPFAFGKIGNALFCGLPGNPVSALVTFYQLVQPLILALSGLEDSSVELSFKVKTATNLKKSVGRLDFQRGVLQINAQGELEVSTTGQQGSHITQSFNQANCFIVLEQERGNVAKGELVTVELFNALLK</sequence>
<dbReference type="Gene3D" id="2.40.340.10">
    <property type="entry name" value="MoeA, C-terminal, domain IV"/>
    <property type="match status" value="1"/>
</dbReference>
<dbReference type="GO" id="GO:0046872">
    <property type="term" value="F:metal ion binding"/>
    <property type="evidence" value="ECO:0007669"/>
    <property type="project" value="UniProtKB-UniRule"/>
</dbReference>
<dbReference type="SUPFAM" id="SSF53218">
    <property type="entry name" value="Molybdenum cofactor biosynthesis proteins"/>
    <property type="match status" value="1"/>
</dbReference>
<gene>
    <name evidence="15" type="ORF">GA0061081_12213</name>
</gene>
<dbReference type="PANTHER" id="PTHR10192:SF5">
    <property type="entry name" value="GEPHYRIN"/>
    <property type="match status" value="1"/>
</dbReference>
<dbReference type="GO" id="GO:0005829">
    <property type="term" value="C:cytosol"/>
    <property type="evidence" value="ECO:0007669"/>
    <property type="project" value="TreeGrafter"/>
</dbReference>
<dbReference type="Gene3D" id="2.170.190.11">
    <property type="entry name" value="Molybdopterin biosynthesis moea protein, domain 3"/>
    <property type="match status" value="1"/>
</dbReference>
<keyword evidence="7 13" id="KW-0500">Molybdenum</keyword>
<evidence type="ECO:0000313" key="16">
    <source>
        <dbReference type="Proteomes" id="UP000199670"/>
    </source>
</evidence>
<evidence type="ECO:0000256" key="3">
    <source>
        <dbReference type="ARBA" id="ARBA00005046"/>
    </source>
</evidence>
<evidence type="ECO:0000256" key="2">
    <source>
        <dbReference type="ARBA" id="ARBA00002901"/>
    </source>
</evidence>
<keyword evidence="11 13" id="KW-0501">Molybdenum cofactor biosynthesis</keyword>
<keyword evidence="8 13" id="KW-0808">Transferase</keyword>
<evidence type="ECO:0000256" key="6">
    <source>
        <dbReference type="ARBA" id="ARBA00021108"/>
    </source>
</evidence>
<dbReference type="CDD" id="cd00887">
    <property type="entry name" value="MoeA"/>
    <property type="match status" value="1"/>
</dbReference>
<evidence type="ECO:0000256" key="10">
    <source>
        <dbReference type="ARBA" id="ARBA00022842"/>
    </source>
</evidence>
<keyword evidence="9 13" id="KW-0479">Metal-binding</keyword>
<evidence type="ECO:0000256" key="11">
    <source>
        <dbReference type="ARBA" id="ARBA00023150"/>
    </source>
</evidence>
<name>A0A1C4DS37_9GAMM</name>
<evidence type="ECO:0000256" key="7">
    <source>
        <dbReference type="ARBA" id="ARBA00022505"/>
    </source>
</evidence>
<dbReference type="OrthoDB" id="9804758at2"/>
<feature type="domain" description="MoaB/Mog" evidence="14">
    <location>
        <begin position="179"/>
        <end position="317"/>
    </location>
</feature>
<organism evidence="15 16">
    <name type="scientific">Gilliamella bombicola</name>
    <dbReference type="NCBI Taxonomy" id="1798182"/>
    <lineage>
        <taxon>Bacteria</taxon>
        <taxon>Pseudomonadati</taxon>
        <taxon>Pseudomonadota</taxon>
        <taxon>Gammaproteobacteria</taxon>
        <taxon>Orbales</taxon>
        <taxon>Orbaceae</taxon>
        <taxon>Gilliamella</taxon>
    </lineage>
</organism>
<dbReference type="EMBL" id="FMAQ01000022">
    <property type="protein sequence ID" value="SCC34186.1"/>
    <property type="molecule type" value="Genomic_DNA"/>
</dbReference>
<evidence type="ECO:0000256" key="9">
    <source>
        <dbReference type="ARBA" id="ARBA00022723"/>
    </source>
</evidence>
<dbReference type="EC" id="2.10.1.1" evidence="5 13"/>
<comment type="similarity">
    <text evidence="4 13">Belongs to the MoeA family.</text>
</comment>
<dbReference type="InterPro" id="IPR005110">
    <property type="entry name" value="MoeA_linker/N"/>
</dbReference>
<evidence type="ECO:0000256" key="8">
    <source>
        <dbReference type="ARBA" id="ARBA00022679"/>
    </source>
</evidence>
<dbReference type="Gene3D" id="3.90.105.10">
    <property type="entry name" value="Molybdopterin biosynthesis moea protein, domain 2"/>
    <property type="match status" value="1"/>
</dbReference>
<comment type="function">
    <text evidence="2 13">Catalyzes the insertion of molybdate into adenylated molybdopterin with the concomitant release of AMP.</text>
</comment>
<dbReference type="InterPro" id="IPR038987">
    <property type="entry name" value="MoeA-like"/>
</dbReference>
<dbReference type="UniPathway" id="UPA00344"/>
<dbReference type="RefSeq" id="WP_091350894.1">
    <property type="nucleotide sequence ID" value="NZ_FMAQ01000022.1"/>
</dbReference>
<dbReference type="PANTHER" id="PTHR10192">
    <property type="entry name" value="MOLYBDOPTERIN BIOSYNTHESIS PROTEIN"/>
    <property type="match status" value="1"/>
</dbReference>
<dbReference type="FunFam" id="2.40.340.10:FF:000003">
    <property type="entry name" value="Molybdopterin molybdenumtransferase"/>
    <property type="match status" value="1"/>
</dbReference>
<keyword evidence="16" id="KW-1185">Reference proteome</keyword>
<dbReference type="NCBIfam" id="NF007960">
    <property type="entry name" value="PRK10680.1"/>
    <property type="match status" value="1"/>
</dbReference>